<name>A0ABX8TI68_9CAUL</name>
<proteinExistence type="predicted"/>
<protein>
    <submittedName>
        <fullName evidence="1">Uncharacterized protein</fullName>
    </submittedName>
</protein>
<reference evidence="1 2" key="1">
    <citation type="submission" date="2021-07" db="EMBL/GenBank/DDBJ databases">
        <title>Isolation and characterization of bacteria from a gold mining with a capacity of golden bioaccumulation.</title>
        <authorList>
            <person name="Yang X.J."/>
        </authorList>
    </citation>
    <scope>NUCLEOTIDE SEQUENCE [LARGE SCALE GENOMIC DNA]</scope>
    <source>
        <strain evidence="1 2">Au29</strain>
    </source>
</reference>
<dbReference type="EMBL" id="CP080034">
    <property type="protein sequence ID" value="QYC10699.1"/>
    <property type="molecule type" value="Genomic_DNA"/>
</dbReference>
<dbReference type="Proteomes" id="UP000824334">
    <property type="component" value="Chromosome"/>
</dbReference>
<evidence type="ECO:0000313" key="1">
    <source>
        <dbReference type="EMBL" id="QYC10699.1"/>
    </source>
</evidence>
<dbReference type="GeneID" id="94373898"/>
<sequence>MAMMFLTRTAAALYPHRADRPIAATQTAHGVSGSRRFLRPASSSFPSGMRCAGRELIRVVLIGVALSAPVGASAQSPRSSAPTQMSPVVVPPSTEGPCVQVDVGGYRAGHLDCAVQRLQAAARQSQAQARTGIDVPTAGAPDVQVGVASQSGVSLRLGPNLGVSAQAWRPDRPAAPPRR</sequence>
<accession>A0ABX8TI68</accession>
<evidence type="ECO:0000313" key="2">
    <source>
        <dbReference type="Proteomes" id="UP000824334"/>
    </source>
</evidence>
<keyword evidence="2" id="KW-1185">Reference proteome</keyword>
<dbReference type="RefSeq" id="WP_219353439.1">
    <property type="nucleotide sequence ID" value="NZ_CP080034.1"/>
</dbReference>
<gene>
    <name evidence="1" type="ORF">KWG56_01385</name>
</gene>
<organism evidence="1 2">
    <name type="scientific">Brevundimonas nasdae</name>
    <dbReference type="NCBI Taxonomy" id="172043"/>
    <lineage>
        <taxon>Bacteria</taxon>
        <taxon>Pseudomonadati</taxon>
        <taxon>Pseudomonadota</taxon>
        <taxon>Alphaproteobacteria</taxon>
        <taxon>Caulobacterales</taxon>
        <taxon>Caulobacteraceae</taxon>
        <taxon>Brevundimonas</taxon>
    </lineage>
</organism>